<sequence>MEGRAGQCQLVSRIKTTHLFTEVSCKATGPKWGEAKGGEEGRTAARWGQLGAARSHYRSVRKASGRVASPSARVTDCRSA</sequence>
<protein>
    <submittedName>
        <fullName evidence="1">Uncharacterized protein</fullName>
    </submittedName>
</protein>
<reference evidence="1" key="1">
    <citation type="submission" date="2022-11" db="EMBL/GenBank/DDBJ databases">
        <title>Chromosome-level genome of Pogonophryne albipinna.</title>
        <authorList>
            <person name="Jo E."/>
        </authorList>
    </citation>
    <scope>NUCLEOTIDE SEQUENCE</scope>
    <source>
        <strain evidence="1">SGF0006</strain>
        <tissue evidence="1">Muscle</tissue>
    </source>
</reference>
<dbReference type="EMBL" id="JAPTMU010000020">
    <property type="protein sequence ID" value="KAJ4925820.1"/>
    <property type="molecule type" value="Genomic_DNA"/>
</dbReference>
<evidence type="ECO:0000313" key="2">
    <source>
        <dbReference type="Proteomes" id="UP001219934"/>
    </source>
</evidence>
<keyword evidence="2" id="KW-1185">Reference proteome</keyword>
<organism evidence="1 2">
    <name type="scientific">Pogonophryne albipinna</name>
    <dbReference type="NCBI Taxonomy" id="1090488"/>
    <lineage>
        <taxon>Eukaryota</taxon>
        <taxon>Metazoa</taxon>
        <taxon>Chordata</taxon>
        <taxon>Craniata</taxon>
        <taxon>Vertebrata</taxon>
        <taxon>Euteleostomi</taxon>
        <taxon>Actinopterygii</taxon>
        <taxon>Neopterygii</taxon>
        <taxon>Teleostei</taxon>
        <taxon>Neoteleostei</taxon>
        <taxon>Acanthomorphata</taxon>
        <taxon>Eupercaria</taxon>
        <taxon>Perciformes</taxon>
        <taxon>Notothenioidei</taxon>
        <taxon>Pogonophryne</taxon>
    </lineage>
</organism>
<comment type="caution">
    <text evidence="1">The sequence shown here is derived from an EMBL/GenBank/DDBJ whole genome shotgun (WGS) entry which is preliminary data.</text>
</comment>
<dbReference type="Proteomes" id="UP001219934">
    <property type="component" value="Unassembled WGS sequence"/>
</dbReference>
<dbReference type="AlphaFoldDB" id="A0AAD6AI46"/>
<name>A0AAD6AI46_9TELE</name>
<evidence type="ECO:0000313" key="1">
    <source>
        <dbReference type="EMBL" id="KAJ4925820.1"/>
    </source>
</evidence>
<gene>
    <name evidence="1" type="ORF">JOQ06_008006</name>
</gene>
<accession>A0AAD6AI46</accession>
<proteinExistence type="predicted"/>